<dbReference type="Gene3D" id="2.30.40.10">
    <property type="entry name" value="Urease, subunit C, domain 1"/>
    <property type="match status" value="1"/>
</dbReference>
<keyword evidence="3" id="KW-0378">Hydrolase</keyword>
<organism evidence="3 4">
    <name type="scientific">Sphingomonas baiyangensis</name>
    <dbReference type="NCBI Taxonomy" id="2572576"/>
    <lineage>
        <taxon>Bacteria</taxon>
        <taxon>Pseudomonadati</taxon>
        <taxon>Pseudomonadota</taxon>
        <taxon>Alphaproteobacteria</taxon>
        <taxon>Sphingomonadales</taxon>
        <taxon>Sphingomonadaceae</taxon>
        <taxon>Sphingomonas</taxon>
    </lineage>
</organism>
<evidence type="ECO:0000313" key="3">
    <source>
        <dbReference type="EMBL" id="TKD50747.1"/>
    </source>
</evidence>
<dbReference type="InterPro" id="IPR057744">
    <property type="entry name" value="OTAase-like"/>
</dbReference>
<dbReference type="InterPro" id="IPR032466">
    <property type="entry name" value="Metal_Hydrolase"/>
</dbReference>
<dbReference type="InterPro" id="IPR011059">
    <property type="entry name" value="Metal-dep_hydrolase_composite"/>
</dbReference>
<dbReference type="InterPro" id="IPR006680">
    <property type="entry name" value="Amidohydro-rel"/>
</dbReference>
<dbReference type="GO" id="GO:0016810">
    <property type="term" value="F:hydrolase activity, acting on carbon-nitrogen (but not peptide) bonds"/>
    <property type="evidence" value="ECO:0007669"/>
    <property type="project" value="InterPro"/>
</dbReference>
<comment type="caution">
    <text evidence="3">The sequence shown here is derived from an EMBL/GenBank/DDBJ whole genome shotgun (WGS) entry which is preliminary data.</text>
</comment>
<dbReference type="OrthoDB" id="8098664at2"/>
<dbReference type="InterPro" id="IPR051781">
    <property type="entry name" value="Metallo-dep_Hydrolase"/>
</dbReference>
<dbReference type="AlphaFoldDB" id="A0A4U1L1L7"/>
<dbReference type="PANTHER" id="PTHR43135:SF3">
    <property type="entry name" value="ALPHA-D-RIBOSE 1-METHYLPHOSPHONATE 5-TRIPHOSPHATE DIPHOSPHATASE"/>
    <property type="match status" value="1"/>
</dbReference>
<keyword evidence="4" id="KW-1185">Reference proteome</keyword>
<evidence type="ECO:0000313" key="4">
    <source>
        <dbReference type="Proteomes" id="UP000309138"/>
    </source>
</evidence>
<keyword evidence="1" id="KW-0732">Signal</keyword>
<dbReference type="SUPFAM" id="SSF51556">
    <property type="entry name" value="Metallo-dependent hydrolases"/>
    <property type="match status" value="1"/>
</dbReference>
<dbReference type="Pfam" id="PF01979">
    <property type="entry name" value="Amidohydro_1"/>
    <property type="match status" value="1"/>
</dbReference>
<evidence type="ECO:0000256" key="1">
    <source>
        <dbReference type="SAM" id="SignalP"/>
    </source>
</evidence>
<evidence type="ECO:0000259" key="2">
    <source>
        <dbReference type="Pfam" id="PF01979"/>
    </source>
</evidence>
<dbReference type="Gene3D" id="3.20.20.140">
    <property type="entry name" value="Metal-dependent hydrolases"/>
    <property type="match status" value="1"/>
</dbReference>
<dbReference type="EMBL" id="SWKR01000002">
    <property type="protein sequence ID" value="TKD50747.1"/>
    <property type="molecule type" value="Genomic_DNA"/>
</dbReference>
<dbReference type="SUPFAM" id="SSF51338">
    <property type="entry name" value="Composite domain of metallo-dependent hydrolases"/>
    <property type="match status" value="1"/>
</dbReference>
<sequence>MSRRRFAAATIALLLASAPAAAQVIALTGGHVADLEGKAPIRDAVVIVEGERIRAIGPAATTPVPEGATLVPLAGKWLIPGLMNMHVHLALNLPGASRIHDETPDSMALRTLDNAQKSLMAGITTIRLTGSDAGVDFTVKRAIDSGIFDGPRIHTAGASIVPTGGHGKLEVDGPAAFSKAVRSQVKAGATWIKIGISGGISDTHGDIAASPFTDDELRTAIEVAHRNGVKVTGHTGSPDASMTAIDAGIDCFEHGYFLTPPVLEKMRDKGVWFVPTIVVTQPGARAFYQKIGSPPWYLARVESVGRQHIQSLRDAIRIGVPIALGTDQYPWEPNDGTNATVREAEIYVDAGMSHAQALRTATIEPARMLGVDGEVGVLKPGYFADIVAVDRDPSRDITALRTIGFVMKGGKIIRKDD</sequence>
<accession>A0A4U1L1L7</accession>
<feature type="domain" description="Amidohydrolase-related" evidence="2">
    <location>
        <begin position="78"/>
        <end position="412"/>
    </location>
</feature>
<name>A0A4U1L1L7_9SPHN</name>
<proteinExistence type="predicted"/>
<gene>
    <name evidence="3" type="ORF">FBR43_08180</name>
</gene>
<feature type="chain" id="PRO_5020703875" evidence="1">
    <location>
        <begin position="23"/>
        <end position="417"/>
    </location>
</feature>
<feature type="signal peptide" evidence="1">
    <location>
        <begin position="1"/>
        <end position="22"/>
    </location>
</feature>
<reference evidence="3 4" key="1">
    <citation type="submission" date="2019-04" db="EMBL/GenBank/DDBJ databases">
        <authorList>
            <person name="Yang Y."/>
            <person name="Wei D."/>
        </authorList>
    </citation>
    <scope>NUCLEOTIDE SEQUENCE [LARGE SCALE GENOMIC DNA]</scope>
    <source>
        <strain evidence="3 4">L-1-4w-11</strain>
    </source>
</reference>
<dbReference type="Proteomes" id="UP000309138">
    <property type="component" value="Unassembled WGS sequence"/>
</dbReference>
<dbReference type="CDD" id="cd01299">
    <property type="entry name" value="Met_dep_hydrolase_A"/>
    <property type="match status" value="1"/>
</dbReference>
<dbReference type="RefSeq" id="WP_136942691.1">
    <property type="nucleotide sequence ID" value="NZ_SWKR01000002.1"/>
</dbReference>
<dbReference type="PANTHER" id="PTHR43135">
    <property type="entry name" value="ALPHA-D-RIBOSE 1-METHYLPHOSPHONATE 5-TRIPHOSPHATE DIPHOSPHATASE"/>
    <property type="match status" value="1"/>
</dbReference>
<protein>
    <submittedName>
        <fullName evidence="3">Amidohydrolase family protein</fullName>
    </submittedName>
</protein>